<accession>A0A7J6JGJ4</accession>
<name>A0A7J6JGJ4_COLFN</name>
<gene>
    <name evidence="4" type="primary">glxK</name>
    <name evidence="4" type="ORF">CGGC5_v004670</name>
</gene>
<dbReference type="InterPro" id="IPR018193">
    <property type="entry name" value="Glyc_kinase_flavodox-like_fold"/>
</dbReference>
<dbReference type="GO" id="GO:0031388">
    <property type="term" value="P:organic acid phosphorylation"/>
    <property type="evidence" value="ECO:0007669"/>
    <property type="project" value="InterPro"/>
</dbReference>
<dbReference type="PANTHER" id="PTHR21599:SF0">
    <property type="entry name" value="GLYCERATE KINASE"/>
    <property type="match status" value="1"/>
</dbReference>
<dbReference type="InterPro" id="IPR004381">
    <property type="entry name" value="Glycerate_kinase"/>
</dbReference>
<evidence type="ECO:0000313" key="4">
    <source>
        <dbReference type="EMBL" id="KAF4488769.1"/>
    </source>
</evidence>
<dbReference type="GeneID" id="43606333"/>
<keyword evidence="3 4" id="KW-0418">Kinase</keyword>
<comment type="caution">
    <text evidence="4">The sequence shown here is derived from an EMBL/GenBank/DDBJ whole genome shotgun (WGS) entry which is preliminary data.</text>
</comment>
<keyword evidence="2" id="KW-0808">Transferase</keyword>
<dbReference type="Gene3D" id="3.40.50.10350">
    <property type="entry name" value="Glycerate kinase, domain 1"/>
    <property type="match status" value="1"/>
</dbReference>
<dbReference type="Pfam" id="PF02595">
    <property type="entry name" value="Gly_kinase"/>
    <property type="match status" value="1"/>
</dbReference>
<dbReference type="SUPFAM" id="SSF110738">
    <property type="entry name" value="Glycerate kinase I"/>
    <property type="match status" value="1"/>
</dbReference>
<proteinExistence type="inferred from homology"/>
<comment type="similarity">
    <text evidence="1">Belongs to the glycerate kinase type-1 family.</text>
</comment>
<reference evidence="4 5" key="2">
    <citation type="submission" date="2020-04" db="EMBL/GenBank/DDBJ databases">
        <title>Genome sequencing and assembly of multiple isolates from the Colletotrichum gloeosporioides species complex.</title>
        <authorList>
            <person name="Gan P."/>
            <person name="Shirasu K."/>
        </authorList>
    </citation>
    <scope>NUCLEOTIDE SEQUENCE [LARGE SCALE GENOMIC DNA]</scope>
    <source>
        <strain evidence="4 5">Nara gc5</strain>
    </source>
</reference>
<sequence length="414" mass="42078">MDSSTPQGMRILVCPSGFKGSLQPEVAADCIESGILSVMPDASVRKVPLVDGGEGFTSALVSATGGTLHPVVVTGPVGAPIASFFGILGSKSPDEPKTAVIEMAAAAGLSLVPTHLRNPGVTTTFGVGELLAAAAGAGARKIIVGCGDSGTCDGGAGMLQALGARLIDQDGLTLPIAAGGESLLRLANIDLGGIDKRIKDVDIEVAVNWNNVLSGPDGVARVFGKQKGSSAEQTERLSAAMEVLSVVAGRLLCDSNVGTSPGGGASGGLGTGLRLAGAKLRPRYEVVAEYVDFEGLFTDCDLVLTAEGGIDDQTPRGKIPGEIGTRAKKHGLPVVAIAGTIGPGARVNYDVGIDAYTCILQRPTTLDEAIVEAEKLTRESAECVMRMIVVGRMLGSKKPPSTAQAKQPAASAWV</sequence>
<dbReference type="EMBL" id="ANPB02000002">
    <property type="protein sequence ID" value="KAF4488769.1"/>
    <property type="molecule type" value="Genomic_DNA"/>
</dbReference>
<dbReference type="Gene3D" id="3.90.1510.10">
    <property type="entry name" value="Glycerate kinase, domain 2"/>
    <property type="match status" value="1"/>
</dbReference>
<dbReference type="InterPro" id="IPR018197">
    <property type="entry name" value="Glycerate_kinase_RE-like"/>
</dbReference>
<dbReference type="InParanoid" id="A0A7J6JGJ4"/>
<dbReference type="InterPro" id="IPR036129">
    <property type="entry name" value="Glycerate_kinase_sf"/>
</dbReference>
<reference evidence="4 5" key="1">
    <citation type="submission" date="2012-08" db="EMBL/GenBank/DDBJ databases">
        <authorList>
            <person name="Gan P.H.P."/>
            <person name="Ikeda K."/>
            <person name="Irieda H."/>
            <person name="Narusaka M."/>
            <person name="O'Connell R.J."/>
            <person name="Narusaka Y."/>
            <person name="Takano Y."/>
            <person name="Kubo Y."/>
            <person name="Shirasu K."/>
        </authorList>
    </citation>
    <scope>NUCLEOTIDE SEQUENCE [LARGE SCALE GENOMIC DNA]</scope>
    <source>
        <strain evidence="4 5">Nara gc5</strain>
    </source>
</reference>
<evidence type="ECO:0000313" key="5">
    <source>
        <dbReference type="Proteomes" id="UP000011096"/>
    </source>
</evidence>
<dbReference type="PIRSF" id="PIRSF006078">
    <property type="entry name" value="GlxK"/>
    <property type="match status" value="1"/>
</dbReference>
<dbReference type="Proteomes" id="UP000011096">
    <property type="component" value="Unassembled WGS sequence"/>
</dbReference>
<dbReference type="NCBIfam" id="TIGR00045">
    <property type="entry name" value="glycerate kinase"/>
    <property type="match status" value="1"/>
</dbReference>
<dbReference type="RefSeq" id="XP_031881062.1">
    <property type="nucleotide sequence ID" value="XM_032022138.1"/>
</dbReference>
<protein>
    <submittedName>
        <fullName evidence="4">Glycerate kinase</fullName>
    </submittedName>
</protein>
<dbReference type="PANTHER" id="PTHR21599">
    <property type="entry name" value="GLYCERATE KINASE"/>
    <property type="match status" value="1"/>
</dbReference>
<dbReference type="GO" id="GO:0008887">
    <property type="term" value="F:glycerate kinase activity"/>
    <property type="evidence" value="ECO:0007669"/>
    <property type="project" value="InterPro"/>
</dbReference>
<dbReference type="AlphaFoldDB" id="A0A7J6JGJ4"/>
<evidence type="ECO:0000256" key="2">
    <source>
        <dbReference type="ARBA" id="ARBA00022679"/>
    </source>
</evidence>
<dbReference type="OrthoDB" id="10262596at2759"/>
<organism evidence="4 5">
    <name type="scientific">Colletotrichum fructicola (strain Nara gc5)</name>
    <name type="common">Anthracnose fungus</name>
    <name type="synonym">Colletotrichum gloeosporioides (strain Nara gc5)</name>
    <dbReference type="NCBI Taxonomy" id="1213859"/>
    <lineage>
        <taxon>Eukaryota</taxon>
        <taxon>Fungi</taxon>
        <taxon>Dikarya</taxon>
        <taxon>Ascomycota</taxon>
        <taxon>Pezizomycotina</taxon>
        <taxon>Sordariomycetes</taxon>
        <taxon>Hypocreomycetidae</taxon>
        <taxon>Glomerellales</taxon>
        <taxon>Glomerellaceae</taxon>
        <taxon>Colletotrichum</taxon>
        <taxon>Colletotrichum gloeosporioides species complex</taxon>
    </lineage>
</organism>
<evidence type="ECO:0000256" key="3">
    <source>
        <dbReference type="ARBA" id="ARBA00022777"/>
    </source>
</evidence>
<keyword evidence="5" id="KW-1185">Reference proteome</keyword>
<evidence type="ECO:0000256" key="1">
    <source>
        <dbReference type="ARBA" id="ARBA00006284"/>
    </source>
</evidence>